<comment type="subcellular location">
    <subcellularLocation>
        <location evidence="1">Membrane</location>
        <topology evidence="1">Multi-pass membrane protein</topology>
    </subcellularLocation>
</comment>
<organism evidence="8 9">
    <name type="scientific">Phocaeicola intestinalis</name>
    <dbReference type="NCBI Taxonomy" id="2762212"/>
    <lineage>
        <taxon>Bacteria</taxon>
        <taxon>Pseudomonadati</taxon>
        <taxon>Bacteroidota</taxon>
        <taxon>Bacteroidia</taxon>
        <taxon>Bacteroidales</taxon>
        <taxon>Bacteroidaceae</taxon>
        <taxon>Phocaeicola</taxon>
    </lineage>
</organism>
<evidence type="ECO:0000256" key="2">
    <source>
        <dbReference type="ARBA" id="ARBA00022692"/>
    </source>
</evidence>
<gene>
    <name evidence="8" type="primary">ccsA</name>
    <name evidence="8" type="ORF">H9625_09915</name>
</gene>
<dbReference type="InterPro" id="IPR002541">
    <property type="entry name" value="Cyt_c_assembly"/>
</dbReference>
<evidence type="ECO:0000256" key="6">
    <source>
        <dbReference type="SAM" id="Phobius"/>
    </source>
</evidence>
<evidence type="ECO:0000256" key="4">
    <source>
        <dbReference type="ARBA" id="ARBA00022989"/>
    </source>
</evidence>
<proteinExistence type="predicted"/>
<protein>
    <submittedName>
        <fullName evidence="8">Cytochrome c biogenesis protein CcsA</fullName>
    </submittedName>
</protein>
<feature type="transmembrane region" description="Helical" evidence="6">
    <location>
        <begin position="91"/>
        <end position="111"/>
    </location>
</feature>
<evidence type="ECO:0000256" key="5">
    <source>
        <dbReference type="ARBA" id="ARBA00023136"/>
    </source>
</evidence>
<feature type="transmembrane region" description="Helical" evidence="6">
    <location>
        <begin position="200"/>
        <end position="219"/>
    </location>
</feature>
<feature type="transmembrane region" description="Helical" evidence="6">
    <location>
        <begin position="131"/>
        <end position="153"/>
    </location>
</feature>
<reference evidence="8 9" key="1">
    <citation type="submission" date="2020-08" db="EMBL/GenBank/DDBJ databases">
        <title>A Genomic Blueprint of the Chicken Gut Microbiome.</title>
        <authorList>
            <person name="Gilroy R."/>
            <person name="Ravi A."/>
            <person name="Getino M."/>
            <person name="Pursley I."/>
            <person name="Horton D.L."/>
            <person name="Alikhan N.-F."/>
            <person name="Baker D."/>
            <person name="Gharbi K."/>
            <person name="Hall N."/>
            <person name="Watson M."/>
            <person name="Adriaenssens E.M."/>
            <person name="Foster-Nyarko E."/>
            <person name="Jarju S."/>
            <person name="Secka A."/>
            <person name="Antonio M."/>
            <person name="Oren A."/>
            <person name="Chaudhuri R."/>
            <person name="La Ragione R.M."/>
            <person name="Hildebrand F."/>
            <person name="Pallen M.J."/>
        </authorList>
    </citation>
    <scope>NUCLEOTIDE SEQUENCE [LARGE SCALE GENOMIC DNA]</scope>
    <source>
        <strain evidence="8 9">Sa1CVN1</strain>
    </source>
</reference>
<sequence>MLTWDEFIGFALSATLLWVGGAFAAFRSTEFSKKAFALTCTGLCIYAAFIICFWISLQRPPLRTQGETRLWYSFFLMLCGLLTYRRWHYRWILPLSTLLTLVFVIMNLMNPEQHDRSLMPALQSYWFVPHVTVYIFAYAVFGCAFLLALAGVIKHTGRYQPTIDRLTCIGLAFLTFGMLSGALWAKEAWGYFWSWDPKETWAAVTWSIYLLYLHLRLYGKPRHQKWNVLLLATGFLCMQMCWYGVNYLPSAQNSMHVYT</sequence>
<keyword evidence="5 6" id="KW-0472">Membrane</keyword>
<name>A0ABR8Y971_9BACT</name>
<dbReference type="InterPro" id="IPR045062">
    <property type="entry name" value="Cyt_c_biogenesis_CcsA/CcmC"/>
</dbReference>
<feature type="transmembrane region" description="Helical" evidence="6">
    <location>
        <begin position="226"/>
        <end position="245"/>
    </location>
</feature>
<evidence type="ECO:0000313" key="9">
    <source>
        <dbReference type="Proteomes" id="UP000620874"/>
    </source>
</evidence>
<keyword evidence="9" id="KW-1185">Reference proteome</keyword>
<dbReference type="Proteomes" id="UP000620874">
    <property type="component" value="Unassembled WGS sequence"/>
</dbReference>
<dbReference type="PANTHER" id="PTHR30071">
    <property type="entry name" value="HEME EXPORTER PROTEIN C"/>
    <property type="match status" value="1"/>
</dbReference>
<feature type="transmembrane region" description="Helical" evidence="6">
    <location>
        <begin position="165"/>
        <end position="185"/>
    </location>
</feature>
<feature type="domain" description="Cytochrome c assembly protein" evidence="7">
    <location>
        <begin position="70"/>
        <end position="248"/>
    </location>
</feature>
<feature type="transmembrane region" description="Helical" evidence="6">
    <location>
        <begin position="35"/>
        <end position="57"/>
    </location>
</feature>
<evidence type="ECO:0000256" key="1">
    <source>
        <dbReference type="ARBA" id="ARBA00004141"/>
    </source>
</evidence>
<evidence type="ECO:0000313" key="8">
    <source>
        <dbReference type="EMBL" id="MBD8040744.1"/>
    </source>
</evidence>
<dbReference type="RefSeq" id="WP_087210062.1">
    <property type="nucleotide sequence ID" value="NZ_JACSPP010000028.1"/>
</dbReference>
<keyword evidence="2 6" id="KW-0812">Transmembrane</keyword>
<comment type="caution">
    <text evidence="8">The sequence shown here is derived from an EMBL/GenBank/DDBJ whole genome shotgun (WGS) entry which is preliminary data.</text>
</comment>
<dbReference type="EMBL" id="JACSPP010000028">
    <property type="protein sequence ID" value="MBD8040744.1"/>
    <property type="molecule type" value="Genomic_DNA"/>
</dbReference>
<feature type="transmembrane region" description="Helical" evidence="6">
    <location>
        <begin position="6"/>
        <end position="26"/>
    </location>
</feature>
<dbReference type="Pfam" id="PF01578">
    <property type="entry name" value="Cytochrom_C_asm"/>
    <property type="match status" value="1"/>
</dbReference>
<accession>A0ABR8Y971</accession>
<keyword evidence="4 6" id="KW-1133">Transmembrane helix</keyword>
<evidence type="ECO:0000259" key="7">
    <source>
        <dbReference type="Pfam" id="PF01578"/>
    </source>
</evidence>
<evidence type="ECO:0000256" key="3">
    <source>
        <dbReference type="ARBA" id="ARBA00022748"/>
    </source>
</evidence>
<dbReference type="PANTHER" id="PTHR30071:SF1">
    <property type="entry name" value="CYTOCHROME B_B6 PROTEIN-RELATED"/>
    <property type="match status" value="1"/>
</dbReference>
<keyword evidence="3" id="KW-0201">Cytochrome c-type biogenesis</keyword>